<sequence length="89" mass="10012">MNCIFEVESYLIQICFYIIIIIYKTCQNRLSDNDIFDFIGGKNSPRKFSAPVVPPKVNSFDIFKNACSSSLSKDLSLLSSILSFSKSSI</sequence>
<organism evidence="1 2">
    <name type="scientific">Rhizophagus clarus</name>
    <dbReference type="NCBI Taxonomy" id="94130"/>
    <lineage>
        <taxon>Eukaryota</taxon>
        <taxon>Fungi</taxon>
        <taxon>Fungi incertae sedis</taxon>
        <taxon>Mucoromycota</taxon>
        <taxon>Glomeromycotina</taxon>
        <taxon>Glomeromycetes</taxon>
        <taxon>Glomerales</taxon>
        <taxon>Glomeraceae</taxon>
        <taxon>Rhizophagus</taxon>
    </lineage>
</organism>
<accession>A0A2Z6QAY8</accession>
<evidence type="ECO:0000313" key="1">
    <source>
        <dbReference type="EMBL" id="GBB87323.1"/>
    </source>
</evidence>
<dbReference type="EMBL" id="BEXD01000421">
    <property type="protein sequence ID" value="GBB87323.1"/>
    <property type="molecule type" value="Genomic_DNA"/>
</dbReference>
<name>A0A2Z6QAY8_9GLOM</name>
<protein>
    <submittedName>
        <fullName evidence="1">Uncharacterized protein</fullName>
    </submittedName>
</protein>
<evidence type="ECO:0000313" key="2">
    <source>
        <dbReference type="Proteomes" id="UP000247702"/>
    </source>
</evidence>
<reference evidence="1 2" key="1">
    <citation type="submission" date="2017-11" db="EMBL/GenBank/DDBJ databases">
        <title>The genome of Rhizophagus clarus HR1 reveals common genetic basis of auxotrophy among arbuscular mycorrhizal fungi.</title>
        <authorList>
            <person name="Kobayashi Y."/>
        </authorList>
    </citation>
    <scope>NUCLEOTIDE SEQUENCE [LARGE SCALE GENOMIC DNA]</scope>
    <source>
        <strain evidence="1 2">HR1</strain>
    </source>
</reference>
<comment type="caution">
    <text evidence="1">The sequence shown here is derived from an EMBL/GenBank/DDBJ whole genome shotgun (WGS) entry which is preliminary data.</text>
</comment>
<gene>
    <name evidence="1" type="ORF">RclHR1_13770001</name>
</gene>
<dbReference type="Proteomes" id="UP000247702">
    <property type="component" value="Unassembled WGS sequence"/>
</dbReference>
<proteinExistence type="predicted"/>
<dbReference type="AlphaFoldDB" id="A0A2Z6QAY8"/>
<keyword evidence="2" id="KW-1185">Reference proteome</keyword>